<accession>A0ABQ9WNW7</accession>
<comment type="caution">
    <text evidence="2">The sequence shown here is derived from an EMBL/GenBank/DDBJ whole genome shotgun (WGS) entry which is preliminary data.</text>
</comment>
<proteinExistence type="predicted"/>
<sequence length="78" mass="8731">MTPTRFCGLSSDESTCSTAGCGRSTASYRSEAKRSVNTSRKFRSNINYEYCPSWIVNDRKGKDQRNPRGAIQMTLLEG</sequence>
<feature type="region of interest" description="Disordered" evidence="1">
    <location>
        <begin position="1"/>
        <end position="23"/>
    </location>
</feature>
<reference evidence="2 3" key="1">
    <citation type="journal article" date="2022" name="bioRxiv">
        <title>Genomics of Preaxostyla Flagellates Illuminates Evolutionary Transitions and the Path Towards Mitochondrial Loss.</title>
        <authorList>
            <person name="Novak L.V.F."/>
            <person name="Treitli S.C."/>
            <person name="Pyrih J."/>
            <person name="Halakuc P."/>
            <person name="Pipaliya S.V."/>
            <person name="Vacek V."/>
            <person name="Brzon O."/>
            <person name="Soukal P."/>
            <person name="Eme L."/>
            <person name="Dacks J.B."/>
            <person name="Karnkowska A."/>
            <person name="Elias M."/>
            <person name="Hampl V."/>
        </authorList>
    </citation>
    <scope>NUCLEOTIDE SEQUENCE [LARGE SCALE GENOMIC DNA]</scope>
    <source>
        <strain evidence="2">NAU3</strain>
        <tissue evidence="2">Gut</tissue>
    </source>
</reference>
<gene>
    <name evidence="2" type="ORF">BLNAU_23913</name>
</gene>
<organism evidence="2 3">
    <name type="scientific">Blattamonas nauphoetae</name>
    <dbReference type="NCBI Taxonomy" id="2049346"/>
    <lineage>
        <taxon>Eukaryota</taxon>
        <taxon>Metamonada</taxon>
        <taxon>Preaxostyla</taxon>
        <taxon>Oxymonadida</taxon>
        <taxon>Blattamonas</taxon>
    </lineage>
</organism>
<protein>
    <submittedName>
        <fullName evidence="2">Uncharacterized protein</fullName>
    </submittedName>
</protein>
<dbReference type="EMBL" id="JARBJD010000539">
    <property type="protein sequence ID" value="KAK2941176.1"/>
    <property type="molecule type" value="Genomic_DNA"/>
</dbReference>
<keyword evidence="3" id="KW-1185">Reference proteome</keyword>
<feature type="compositionally biased region" description="Polar residues" evidence="1">
    <location>
        <begin position="11"/>
        <end position="23"/>
    </location>
</feature>
<evidence type="ECO:0000313" key="2">
    <source>
        <dbReference type="EMBL" id="KAK2941176.1"/>
    </source>
</evidence>
<dbReference type="Proteomes" id="UP001281761">
    <property type="component" value="Unassembled WGS sequence"/>
</dbReference>
<evidence type="ECO:0000313" key="3">
    <source>
        <dbReference type="Proteomes" id="UP001281761"/>
    </source>
</evidence>
<evidence type="ECO:0000256" key="1">
    <source>
        <dbReference type="SAM" id="MobiDB-lite"/>
    </source>
</evidence>
<name>A0ABQ9WNW7_9EUKA</name>